<feature type="signal peptide" evidence="2">
    <location>
        <begin position="1"/>
        <end position="24"/>
    </location>
</feature>
<evidence type="ECO:0000256" key="2">
    <source>
        <dbReference type="SAM" id="SignalP"/>
    </source>
</evidence>
<reference evidence="3 4" key="1">
    <citation type="submission" date="2017-02" db="EMBL/GenBank/DDBJ databases">
        <title>Draft Genome Sequences of 'Candidatus Synechococcus spongiarum', Cyanobacterial Symbionts of the Mediterranean Sponge Aplysina aerophoba from two locations.</title>
        <authorList>
            <person name="Slaby B.M."/>
            <person name="Hentschel U."/>
        </authorList>
    </citation>
    <scope>NUCLEOTIDE SEQUENCE [LARGE SCALE GENOMIC DNA]</scope>
    <source>
        <strain evidence="3">LMB bulk15N</strain>
    </source>
</reference>
<dbReference type="Pfam" id="PF02447">
    <property type="entry name" value="GntP_permease"/>
    <property type="match status" value="1"/>
</dbReference>
<dbReference type="GO" id="GO:0015128">
    <property type="term" value="F:gluconate transmembrane transporter activity"/>
    <property type="evidence" value="ECO:0007669"/>
    <property type="project" value="InterPro"/>
</dbReference>
<dbReference type="Proteomes" id="UP000242590">
    <property type="component" value="Unassembled WGS sequence"/>
</dbReference>
<accession>A0A1T1D6F7</accession>
<protein>
    <recommendedName>
        <fullName evidence="5">Gluconate permease</fullName>
    </recommendedName>
</protein>
<dbReference type="GO" id="GO:0016020">
    <property type="term" value="C:membrane"/>
    <property type="evidence" value="ECO:0007669"/>
    <property type="project" value="InterPro"/>
</dbReference>
<organism evidence="3 4">
    <name type="scientific">Candidatus Synechococcus spongiarum LMB bulk15N</name>
    <dbReference type="NCBI Taxonomy" id="1943583"/>
    <lineage>
        <taxon>Bacteria</taxon>
        <taxon>Bacillati</taxon>
        <taxon>Cyanobacteriota</taxon>
        <taxon>Cyanophyceae</taxon>
        <taxon>Synechococcales</taxon>
        <taxon>Synechococcaceae</taxon>
        <taxon>Synechococcus</taxon>
    </lineage>
</organism>
<comment type="caution">
    <text evidence="3">The sequence shown here is derived from an EMBL/GenBank/DDBJ whole genome shotgun (WGS) entry which is preliminary data.</text>
</comment>
<feature type="transmembrane region" description="Helical" evidence="1">
    <location>
        <begin position="34"/>
        <end position="58"/>
    </location>
</feature>
<evidence type="ECO:0000256" key="1">
    <source>
        <dbReference type="SAM" id="Phobius"/>
    </source>
</evidence>
<dbReference type="InterPro" id="IPR003474">
    <property type="entry name" value="Glcn_transporter"/>
</dbReference>
<evidence type="ECO:0008006" key="5">
    <source>
        <dbReference type="Google" id="ProtNLM"/>
    </source>
</evidence>
<keyword evidence="2" id="KW-0732">Signal</keyword>
<evidence type="ECO:0000313" key="4">
    <source>
        <dbReference type="Proteomes" id="UP000242590"/>
    </source>
</evidence>
<name>A0A1T1D6F7_9SYNE</name>
<keyword evidence="1" id="KW-0812">Transmembrane</keyword>
<dbReference type="AlphaFoldDB" id="A0A1T1D6F7"/>
<keyword evidence="1" id="KW-1133">Transmembrane helix</keyword>
<feature type="transmembrane region" description="Helical" evidence="1">
    <location>
        <begin position="79"/>
        <end position="104"/>
    </location>
</feature>
<gene>
    <name evidence="3" type="ORF">BV53_00755</name>
</gene>
<dbReference type="EMBL" id="MWLE01000015">
    <property type="protein sequence ID" value="OOV36421.1"/>
    <property type="molecule type" value="Genomic_DNA"/>
</dbReference>
<sequence>MLLALFMLTAMFKLLQGSSMATFAAIGPVAAPIVATSGISPILAVLAICLGSFVAILPNDSFYWLVRNSALAHHSQIKAIIILGVGSVLQAIVGFAVLLEISIINLA</sequence>
<evidence type="ECO:0000313" key="3">
    <source>
        <dbReference type="EMBL" id="OOV36421.1"/>
    </source>
</evidence>
<feature type="chain" id="PRO_5012142624" description="Gluconate permease" evidence="2">
    <location>
        <begin position="25"/>
        <end position="107"/>
    </location>
</feature>
<keyword evidence="1" id="KW-0472">Membrane</keyword>
<proteinExistence type="predicted"/>